<proteinExistence type="predicted"/>
<dbReference type="EMBL" id="JAENIJ010000013">
    <property type="protein sequence ID" value="MBK1882723.1"/>
    <property type="molecule type" value="Genomic_DNA"/>
</dbReference>
<dbReference type="Pfam" id="PF13899">
    <property type="entry name" value="Thioredoxin_7"/>
    <property type="match status" value="1"/>
</dbReference>
<reference evidence="3" key="1">
    <citation type="submission" date="2021-01" db="EMBL/GenBank/DDBJ databases">
        <title>Modified the classification status of verrucomicrobia.</title>
        <authorList>
            <person name="Feng X."/>
        </authorList>
    </citation>
    <scope>NUCLEOTIDE SEQUENCE</scope>
    <source>
        <strain evidence="3">KCTC 22041</strain>
    </source>
</reference>
<dbReference type="Proteomes" id="UP000603141">
    <property type="component" value="Unassembled WGS sequence"/>
</dbReference>
<dbReference type="PROSITE" id="PS51352">
    <property type="entry name" value="THIOREDOXIN_2"/>
    <property type="match status" value="1"/>
</dbReference>
<evidence type="ECO:0000313" key="4">
    <source>
        <dbReference type="Proteomes" id="UP000603141"/>
    </source>
</evidence>
<evidence type="ECO:0000256" key="1">
    <source>
        <dbReference type="ARBA" id="ARBA00022729"/>
    </source>
</evidence>
<protein>
    <submittedName>
        <fullName evidence="3">Thioredoxin family protein</fullName>
    </submittedName>
</protein>
<gene>
    <name evidence="3" type="ORF">JIN85_09870</name>
</gene>
<dbReference type="InterPro" id="IPR013766">
    <property type="entry name" value="Thioredoxin_domain"/>
</dbReference>
<dbReference type="SUPFAM" id="SSF52833">
    <property type="entry name" value="Thioredoxin-like"/>
    <property type="match status" value="1"/>
</dbReference>
<evidence type="ECO:0000313" key="3">
    <source>
        <dbReference type="EMBL" id="MBK1882723.1"/>
    </source>
</evidence>
<comment type="caution">
    <text evidence="3">The sequence shown here is derived from an EMBL/GenBank/DDBJ whole genome shotgun (WGS) entry which is preliminary data.</text>
</comment>
<dbReference type="InterPro" id="IPR051099">
    <property type="entry name" value="AGR/TXD"/>
</dbReference>
<dbReference type="AlphaFoldDB" id="A0A934SCG6"/>
<keyword evidence="4" id="KW-1185">Reference proteome</keyword>
<dbReference type="InterPro" id="IPR036249">
    <property type="entry name" value="Thioredoxin-like_sf"/>
</dbReference>
<dbReference type="PANTHER" id="PTHR15337">
    <property type="entry name" value="ANTERIOR GRADIENT PROTEIN-RELATED"/>
    <property type="match status" value="1"/>
</dbReference>
<dbReference type="RefSeq" id="WP_200270145.1">
    <property type="nucleotide sequence ID" value="NZ_JAENIJ010000013.1"/>
</dbReference>
<organism evidence="3 4">
    <name type="scientific">Luteolibacter pohnpeiensis</name>
    <dbReference type="NCBI Taxonomy" id="454153"/>
    <lineage>
        <taxon>Bacteria</taxon>
        <taxon>Pseudomonadati</taxon>
        <taxon>Verrucomicrobiota</taxon>
        <taxon>Verrucomicrobiia</taxon>
        <taxon>Verrucomicrobiales</taxon>
        <taxon>Verrucomicrobiaceae</taxon>
        <taxon>Luteolibacter</taxon>
    </lineage>
</organism>
<keyword evidence="1" id="KW-0732">Signal</keyword>
<accession>A0A934SCG6</accession>
<name>A0A934SCG6_9BACT</name>
<dbReference type="PANTHER" id="PTHR15337:SF11">
    <property type="entry name" value="THIOREDOXIN DOMAIN-CONTAINING PROTEIN"/>
    <property type="match status" value="1"/>
</dbReference>
<evidence type="ECO:0000259" key="2">
    <source>
        <dbReference type="PROSITE" id="PS51352"/>
    </source>
</evidence>
<dbReference type="PROSITE" id="PS51257">
    <property type="entry name" value="PROKAR_LIPOPROTEIN"/>
    <property type="match status" value="1"/>
</dbReference>
<dbReference type="Gene3D" id="3.40.30.10">
    <property type="entry name" value="Glutaredoxin"/>
    <property type="match status" value="1"/>
</dbReference>
<feature type="domain" description="Thioredoxin" evidence="2">
    <location>
        <begin position="10"/>
        <end position="153"/>
    </location>
</feature>
<sequence>MKAITWLAALTVGMAAVTTTSCSENQSVATSNAEWGTNIDTAVKLAKAENKSVLVEFTGSDWCPPCIMMHKEVFSKDEFLNEASKNFVLVKIDLPHSDPELTEANQPVVEKYKIDGFPSVLLLDSEGKEFGRFYASDYPKTDQFLAHLDKILTLHQPN</sequence>